<keyword evidence="3" id="KW-0862">Zinc</keyword>
<name>A0AAD3CKT2_9STRA</name>
<dbReference type="GO" id="GO:0000981">
    <property type="term" value="F:DNA-binding transcription factor activity, RNA polymerase II-specific"/>
    <property type="evidence" value="ECO:0007669"/>
    <property type="project" value="TreeGrafter"/>
</dbReference>
<dbReference type="InterPro" id="IPR002893">
    <property type="entry name" value="Znf_MYND"/>
</dbReference>
<dbReference type="SUPFAM" id="SSF48452">
    <property type="entry name" value="TPR-like"/>
    <property type="match status" value="1"/>
</dbReference>
<evidence type="ECO:0000256" key="1">
    <source>
        <dbReference type="ARBA" id="ARBA00022723"/>
    </source>
</evidence>
<dbReference type="Pfam" id="PF01753">
    <property type="entry name" value="zf-MYND"/>
    <property type="match status" value="1"/>
</dbReference>
<evidence type="ECO:0000256" key="3">
    <source>
        <dbReference type="ARBA" id="ARBA00022833"/>
    </source>
</evidence>
<dbReference type="GO" id="GO:0008270">
    <property type="term" value="F:zinc ion binding"/>
    <property type="evidence" value="ECO:0007669"/>
    <property type="project" value="UniProtKB-KW"/>
</dbReference>
<dbReference type="SUPFAM" id="SSF144232">
    <property type="entry name" value="HIT/MYND zinc finger-like"/>
    <property type="match status" value="1"/>
</dbReference>
<evidence type="ECO:0000259" key="5">
    <source>
        <dbReference type="PROSITE" id="PS50865"/>
    </source>
</evidence>
<dbReference type="Gene3D" id="6.10.140.2220">
    <property type="match status" value="1"/>
</dbReference>
<dbReference type="PROSITE" id="PS50865">
    <property type="entry name" value="ZF_MYND_2"/>
    <property type="match status" value="1"/>
</dbReference>
<dbReference type="Gene3D" id="1.25.40.10">
    <property type="entry name" value="Tetratricopeptide repeat domain"/>
    <property type="match status" value="1"/>
</dbReference>
<dbReference type="PANTHER" id="PTHR10237">
    <property type="entry name" value="DEFORMED EPIDERMAL AUTOREGULATORY FACTOR 1 HOMOLOG SUPPRESSIN"/>
    <property type="match status" value="1"/>
</dbReference>
<accession>A0AAD3CKT2</accession>
<feature type="domain" description="MYND-type" evidence="5">
    <location>
        <begin position="333"/>
        <end position="375"/>
    </location>
</feature>
<comment type="caution">
    <text evidence="6">The sequence shown here is derived from an EMBL/GenBank/DDBJ whole genome shotgun (WGS) entry which is preliminary data.</text>
</comment>
<keyword evidence="1" id="KW-0479">Metal-binding</keyword>
<dbReference type="PANTHER" id="PTHR10237:SF14">
    <property type="entry name" value="MYND-TYPE DOMAIN-CONTAINING PROTEIN"/>
    <property type="match status" value="1"/>
</dbReference>
<dbReference type="Proteomes" id="UP001054902">
    <property type="component" value="Unassembled WGS sequence"/>
</dbReference>
<reference evidence="6 7" key="1">
    <citation type="journal article" date="2021" name="Sci. Rep.">
        <title>The genome of the diatom Chaetoceros tenuissimus carries an ancient integrated fragment of an extant virus.</title>
        <authorList>
            <person name="Hongo Y."/>
            <person name="Kimura K."/>
            <person name="Takaki Y."/>
            <person name="Yoshida Y."/>
            <person name="Baba S."/>
            <person name="Kobayashi G."/>
            <person name="Nagasaki K."/>
            <person name="Hano T."/>
            <person name="Tomaru Y."/>
        </authorList>
    </citation>
    <scope>NUCLEOTIDE SEQUENCE [LARGE SCALE GENOMIC DNA]</scope>
    <source>
        <strain evidence="6 7">NIES-3715</strain>
    </source>
</reference>
<keyword evidence="7" id="KW-1185">Reference proteome</keyword>
<protein>
    <recommendedName>
        <fullName evidence="5">MYND-type domain-containing protein</fullName>
    </recommendedName>
</protein>
<organism evidence="6 7">
    <name type="scientific">Chaetoceros tenuissimus</name>
    <dbReference type="NCBI Taxonomy" id="426638"/>
    <lineage>
        <taxon>Eukaryota</taxon>
        <taxon>Sar</taxon>
        <taxon>Stramenopiles</taxon>
        <taxon>Ochrophyta</taxon>
        <taxon>Bacillariophyta</taxon>
        <taxon>Coscinodiscophyceae</taxon>
        <taxon>Chaetocerotophycidae</taxon>
        <taxon>Chaetocerotales</taxon>
        <taxon>Chaetocerotaceae</taxon>
        <taxon>Chaetoceros</taxon>
    </lineage>
</organism>
<evidence type="ECO:0000313" key="6">
    <source>
        <dbReference type="EMBL" id="GFH47907.1"/>
    </source>
</evidence>
<dbReference type="InterPro" id="IPR011990">
    <property type="entry name" value="TPR-like_helical_dom_sf"/>
</dbReference>
<proteinExistence type="predicted"/>
<dbReference type="AlphaFoldDB" id="A0AAD3CKT2"/>
<dbReference type="GO" id="GO:0005634">
    <property type="term" value="C:nucleus"/>
    <property type="evidence" value="ECO:0007669"/>
    <property type="project" value="TreeGrafter"/>
</dbReference>
<evidence type="ECO:0000256" key="2">
    <source>
        <dbReference type="ARBA" id="ARBA00022771"/>
    </source>
</evidence>
<keyword evidence="2 4" id="KW-0863">Zinc-finger</keyword>
<dbReference type="InterPro" id="IPR024119">
    <property type="entry name" value="TF_DEAF-1"/>
</dbReference>
<dbReference type="EMBL" id="BLLK01000025">
    <property type="protein sequence ID" value="GFH47907.1"/>
    <property type="molecule type" value="Genomic_DNA"/>
</dbReference>
<sequence>MSRHICTNLRASLLQRKGKVDINNPEQYRHIPLAPKTSDPEALNFDKAVEIVLTGLRHARHGDLQTACLQIATAFLLDVRSVKFVFEMPPSVSADVELPCVDPALSRRLIEADRTGFGCAIIHIILGQYLGDLPGDGQKIVAHALKSIDCLIAVLEKEPWIEKTESGILGGYLTRAKLFELRASFQMTMGNMKRASKDLSSALKCDPSYTSAREARANLWASQDLKNSGDVHREFLRVVKERHPDSTGMVSSYAWLGITLFRDPNLGTLAEAKEYYKKSIQASIRQREIYGDENYHDLPSFSLLKSIFINMRKHPSDTFFIPEAGNEDKKHLCLACGKREQGDGSKLMKCGRCKSVSYCSRMCQMKDWKAHKSYCKIAATKPEEHENDVD</sequence>
<evidence type="ECO:0000313" key="7">
    <source>
        <dbReference type="Proteomes" id="UP001054902"/>
    </source>
</evidence>
<evidence type="ECO:0000256" key="4">
    <source>
        <dbReference type="PROSITE-ProRule" id="PRU00134"/>
    </source>
</evidence>
<gene>
    <name evidence="6" type="ORF">CTEN210_04383</name>
</gene>